<organism evidence="1 2">
    <name type="scientific">Paraprevotella xylaniphila YIT 11841</name>
    <dbReference type="NCBI Taxonomy" id="762982"/>
    <lineage>
        <taxon>Bacteria</taxon>
        <taxon>Pseudomonadati</taxon>
        <taxon>Bacteroidota</taxon>
        <taxon>Bacteroidia</taxon>
        <taxon>Bacteroidales</taxon>
        <taxon>Prevotellaceae</taxon>
        <taxon>Paraprevotella</taxon>
    </lineage>
</organism>
<evidence type="ECO:0000313" key="1">
    <source>
        <dbReference type="EMBL" id="EGG50973.1"/>
    </source>
</evidence>
<dbReference type="HOGENOM" id="CLU_3046277_0_0_10"/>
<sequence>MQEEALYATVQPFLACQIKRKRCLLGLKSSHTVTKRHSLQAHPTSSALRKINFF</sequence>
<dbReference type="Proteomes" id="UP000005546">
    <property type="component" value="Unassembled WGS sequence"/>
</dbReference>
<evidence type="ECO:0000313" key="2">
    <source>
        <dbReference type="Proteomes" id="UP000005546"/>
    </source>
</evidence>
<accession>F3QXU0</accession>
<proteinExistence type="predicted"/>
<dbReference type="STRING" id="762982.HMPREF9442_03028"/>
<protein>
    <submittedName>
        <fullName evidence="1">Uncharacterized protein</fullName>
    </submittedName>
</protein>
<name>F3QXU0_9BACT</name>
<reference evidence="1 2" key="1">
    <citation type="submission" date="2011-02" db="EMBL/GenBank/DDBJ databases">
        <authorList>
            <person name="Weinstock G."/>
            <person name="Sodergren E."/>
            <person name="Clifton S."/>
            <person name="Fulton L."/>
            <person name="Fulton B."/>
            <person name="Courtney L."/>
            <person name="Fronick C."/>
            <person name="Harrison M."/>
            <person name="Strong C."/>
            <person name="Farmer C."/>
            <person name="Delahaunty K."/>
            <person name="Markovic C."/>
            <person name="Hall O."/>
            <person name="Minx P."/>
            <person name="Tomlinson C."/>
            <person name="Mitreva M."/>
            <person name="Hou S."/>
            <person name="Chen J."/>
            <person name="Wollam A."/>
            <person name="Pepin K.H."/>
            <person name="Johnson M."/>
            <person name="Bhonagiri V."/>
            <person name="Zhang X."/>
            <person name="Suruliraj S."/>
            <person name="Warren W."/>
            <person name="Chinwalla A."/>
            <person name="Mardis E.R."/>
            <person name="Wilson R.K."/>
        </authorList>
    </citation>
    <scope>NUCLEOTIDE SEQUENCE [LARGE SCALE GENOMIC DNA]</scope>
    <source>
        <strain evidence="1 2">YIT 11841</strain>
    </source>
</reference>
<comment type="caution">
    <text evidence="1">The sequence shown here is derived from an EMBL/GenBank/DDBJ whole genome shotgun (WGS) entry which is preliminary data.</text>
</comment>
<keyword evidence="2" id="KW-1185">Reference proteome</keyword>
<gene>
    <name evidence="1" type="ORF">HMPREF9442_03028</name>
</gene>
<dbReference type="AlphaFoldDB" id="F3QXU0"/>
<dbReference type="EMBL" id="AFBR01000090">
    <property type="protein sequence ID" value="EGG50973.1"/>
    <property type="molecule type" value="Genomic_DNA"/>
</dbReference>